<protein>
    <submittedName>
        <fullName evidence="2">Uncharacterized protein</fullName>
    </submittedName>
</protein>
<accession>A0A6G1HB79</accession>
<dbReference type="AlphaFoldDB" id="A0A6G1HB79"/>
<evidence type="ECO:0000256" key="1">
    <source>
        <dbReference type="SAM" id="Phobius"/>
    </source>
</evidence>
<gene>
    <name evidence="2" type="ORF">K402DRAFT_226533</name>
</gene>
<feature type="transmembrane region" description="Helical" evidence="1">
    <location>
        <begin position="12"/>
        <end position="30"/>
    </location>
</feature>
<evidence type="ECO:0000313" key="2">
    <source>
        <dbReference type="EMBL" id="KAF1990302.1"/>
    </source>
</evidence>
<keyword evidence="1" id="KW-1133">Transmembrane helix</keyword>
<reference evidence="2" key="1">
    <citation type="journal article" date="2020" name="Stud. Mycol.">
        <title>101 Dothideomycetes genomes: a test case for predicting lifestyles and emergence of pathogens.</title>
        <authorList>
            <person name="Haridas S."/>
            <person name="Albert R."/>
            <person name="Binder M."/>
            <person name="Bloem J."/>
            <person name="Labutti K."/>
            <person name="Salamov A."/>
            <person name="Andreopoulos B."/>
            <person name="Baker S."/>
            <person name="Barry K."/>
            <person name="Bills G."/>
            <person name="Bluhm B."/>
            <person name="Cannon C."/>
            <person name="Castanera R."/>
            <person name="Culley D."/>
            <person name="Daum C."/>
            <person name="Ezra D."/>
            <person name="Gonzalez J."/>
            <person name="Henrissat B."/>
            <person name="Kuo A."/>
            <person name="Liang C."/>
            <person name="Lipzen A."/>
            <person name="Lutzoni F."/>
            <person name="Magnuson J."/>
            <person name="Mondo S."/>
            <person name="Nolan M."/>
            <person name="Ohm R."/>
            <person name="Pangilinan J."/>
            <person name="Park H.-J."/>
            <person name="Ramirez L."/>
            <person name="Alfaro M."/>
            <person name="Sun H."/>
            <person name="Tritt A."/>
            <person name="Yoshinaga Y."/>
            <person name="Zwiers L.-H."/>
            <person name="Turgeon B."/>
            <person name="Goodwin S."/>
            <person name="Spatafora J."/>
            <person name="Crous P."/>
            <person name="Grigoriev I."/>
        </authorList>
    </citation>
    <scope>NUCLEOTIDE SEQUENCE</scope>
    <source>
        <strain evidence="2">CBS 113979</strain>
    </source>
</reference>
<organism evidence="2 3">
    <name type="scientific">Aulographum hederae CBS 113979</name>
    <dbReference type="NCBI Taxonomy" id="1176131"/>
    <lineage>
        <taxon>Eukaryota</taxon>
        <taxon>Fungi</taxon>
        <taxon>Dikarya</taxon>
        <taxon>Ascomycota</taxon>
        <taxon>Pezizomycotina</taxon>
        <taxon>Dothideomycetes</taxon>
        <taxon>Pleosporomycetidae</taxon>
        <taxon>Aulographales</taxon>
        <taxon>Aulographaceae</taxon>
    </lineage>
</organism>
<name>A0A6G1HB79_9PEZI</name>
<proteinExistence type="predicted"/>
<evidence type="ECO:0000313" key="3">
    <source>
        <dbReference type="Proteomes" id="UP000800041"/>
    </source>
</evidence>
<sequence>MISCWLCRMRRVFVVYLTTVSFHASVNVLFHGRNRTSADKLCWVDHRTSSSLCFERLAIRGSLQGKGKGLSGDGSLLGTIATCTSSCGFSKNLRSLLHLREHVA</sequence>
<keyword evidence="3" id="KW-1185">Reference proteome</keyword>
<dbReference type="EMBL" id="ML977142">
    <property type="protein sequence ID" value="KAF1990302.1"/>
    <property type="molecule type" value="Genomic_DNA"/>
</dbReference>
<dbReference type="Proteomes" id="UP000800041">
    <property type="component" value="Unassembled WGS sequence"/>
</dbReference>
<keyword evidence="1" id="KW-0812">Transmembrane</keyword>
<keyword evidence="1" id="KW-0472">Membrane</keyword>